<comment type="similarity">
    <text evidence="2 9">Belongs to the fimbrial export usher family.</text>
</comment>
<evidence type="ECO:0000313" key="13">
    <source>
        <dbReference type="EMBL" id="SUC33018.1"/>
    </source>
</evidence>
<dbReference type="Proteomes" id="UP000254208">
    <property type="component" value="Unassembled WGS sequence"/>
</dbReference>
<dbReference type="GO" id="GO:0009297">
    <property type="term" value="P:pilus assembly"/>
    <property type="evidence" value="ECO:0007669"/>
    <property type="project" value="InterPro"/>
</dbReference>
<dbReference type="GeneID" id="93674618"/>
<keyword evidence="4" id="KW-1134">Transmembrane beta strand</keyword>
<dbReference type="GO" id="GO:0009279">
    <property type="term" value="C:cell outer membrane"/>
    <property type="evidence" value="ECO:0007669"/>
    <property type="project" value="UniProtKB-SubCell"/>
</dbReference>
<feature type="domain" description="PapC-like C-terminal" evidence="11">
    <location>
        <begin position="750"/>
        <end position="808"/>
    </location>
</feature>
<dbReference type="PANTHER" id="PTHR30451">
    <property type="entry name" value="OUTER MEMBRANE USHER PROTEIN"/>
    <property type="match status" value="1"/>
</dbReference>
<dbReference type="Pfam" id="PF00577">
    <property type="entry name" value="Usher"/>
    <property type="match status" value="1"/>
</dbReference>
<keyword evidence="6 10" id="KW-0732">Signal</keyword>
<dbReference type="InterPro" id="IPR018030">
    <property type="entry name" value="Fimbrial_membr_usher_CS"/>
</dbReference>
<dbReference type="AlphaFoldDB" id="A0A379FWF0"/>
<keyword evidence="8 9" id="KW-0998">Cell outer membrane</keyword>
<feature type="signal peptide" evidence="10">
    <location>
        <begin position="1"/>
        <end position="27"/>
    </location>
</feature>
<dbReference type="InterPro" id="IPR000015">
    <property type="entry name" value="Fimb_usher"/>
</dbReference>
<evidence type="ECO:0000256" key="9">
    <source>
        <dbReference type="RuleBase" id="RU003884"/>
    </source>
</evidence>
<keyword evidence="9" id="KW-1029">Fimbrium biogenesis</keyword>
<comment type="subcellular location">
    <subcellularLocation>
        <location evidence="1 9">Cell outer membrane</location>
        <topology evidence="1 9">Multi-pass membrane protein</topology>
    </subcellularLocation>
</comment>
<dbReference type="Pfam" id="PF13954">
    <property type="entry name" value="PapC_N"/>
    <property type="match status" value="1"/>
</dbReference>
<dbReference type="InterPro" id="IPR037224">
    <property type="entry name" value="PapC_N_sf"/>
</dbReference>
<evidence type="ECO:0000256" key="2">
    <source>
        <dbReference type="ARBA" id="ARBA00008064"/>
    </source>
</evidence>
<dbReference type="InterPro" id="IPR042186">
    <property type="entry name" value="FimD_plug_dom"/>
</dbReference>
<dbReference type="Pfam" id="PF13953">
    <property type="entry name" value="PapC_C"/>
    <property type="match status" value="1"/>
</dbReference>
<dbReference type="PANTHER" id="PTHR30451:SF4">
    <property type="entry name" value="OUTER MEMBRANE USHER PROTEIN YQIG-RELATED"/>
    <property type="match status" value="1"/>
</dbReference>
<reference evidence="13 14" key="1">
    <citation type="submission" date="2018-06" db="EMBL/GenBank/DDBJ databases">
        <authorList>
            <consortium name="Pathogen Informatics"/>
            <person name="Doyle S."/>
        </authorList>
    </citation>
    <scope>NUCLEOTIDE SEQUENCE [LARGE SCALE GENOMIC DNA]</scope>
    <source>
        <strain evidence="13 14">NCTC11801</strain>
    </source>
</reference>
<evidence type="ECO:0000256" key="1">
    <source>
        <dbReference type="ARBA" id="ARBA00004571"/>
    </source>
</evidence>
<evidence type="ECO:0000256" key="10">
    <source>
        <dbReference type="SAM" id="SignalP"/>
    </source>
</evidence>
<dbReference type="InterPro" id="IPR025885">
    <property type="entry name" value="PapC_N"/>
</dbReference>
<dbReference type="Gene3D" id="3.10.20.410">
    <property type="match status" value="1"/>
</dbReference>
<organism evidence="13 14">
    <name type="scientific">Providencia rettgeri</name>
    <dbReference type="NCBI Taxonomy" id="587"/>
    <lineage>
        <taxon>Bacteria</taxon>
        <taxon>Pseudomonadati</taxon>
        <taxon>Pseudomonadota</taxon>
        <taxon>Gammaproteobacteria</taxon>
        <taxon>Enterobacterales</taxon>
        <taxon>Morganellaceae</taxon>
        <taxon>Providencia</taxon>
    </lineage>
</organism>
<keyword evidence="5 9" id="KW-0812">Transmembrane</keyword>
<proteinExistence type="inferred from homology"/>
<dbReference type="SUPFAM" id="SSF141729">
    <property type="entry name" value="FimD N-terminal domain-like"/>
    <property type="match status" value="1"/>
</dbReference>
<dbReference type="Gene3D" id="2.60.40.2070">
    <property type="match status" value="1"/>
</dbReference>
<gene>
    <name evidence="13" type="primary">papC_3</name>
    <name evidence="13" type="ORF">NCTC11801_04026</name>
</gene>
<dbReference type="Gene3D" id="2.60.40.3110">
    <property type="match status" value="1"/>
</dbReference>
<sequence length="826" mass="92552">MKKNNFNKNIVTSLVSSLLFYTYYVNADSVQFNEDALSILGNTNIDLSAFEKNKISEGSYFSNVSVNGRRINYFDQINFLKKDEKIQPCISRSLVEVIGLKEDFIKEVPTWGNGQCYDLTSQDQNIQARFDDEKQELMLSIPQAYFQYSDDNWVPPMQREVGVNALVLDYNLVENYIKYKNTRDINNFSSFGSVGANVGRWRVRSNYQYQKDFNDNKNDNFKWVQTYLFTDLPSLSAKFFAGKYYTVSNVFDSVRFNGVSVFTDDNMLPASLRGYAPSVTGTATSNATVTISQNGRILNQMKVAPGPFSIDNLSSSLSGALDVKITEEDGSIREYQVSSTNIPFLTRPGMVQYKLNAGRLDPMGYKNINDDFISTEASWGILNNLSIFGGVFATSNDEYHAYNAGVGVNMERFGAISFDITQSRNQLQDVALHTGESYRINYAKRFSNSSRLDLTGYQFSNEGFMSVNDYISLKETPLTPHYRQKNVFTTSFTQQLPDIQADISLSYSRESYWKESKNNNTLNLSFNKTINTSFINNAILSLSVGESSYVKGKRSKQAYLSLSVPFGGERNSRIQYFSSYNDIDKKYNSNINYNSKINDNNVSLGLSSKDFFENATMNASVYRDTQYGTAQLTGSYGEDYHSLSGSLDGSLTITSQGPVLHRRVYDNQARMVIDTDKAKGVSINKNESVTNGFGLAAISNVPTYYRSTQYVDLNNVPDNVSIDDSVIESNLTDGAVGYSKLNTLVGEKALVTIKFSDGNTPPFGALVYGSDNKNVLGMIAEEGQVYLTGFQPDQQLIVKWSGDQSCRIMLGKQSHLTSKNITCNKE</sequence>
<dbReference type="RefSeq" id="WP_115167980.1">
    <property type="nucleotide sequence ID" value="NZ_CP077317.1"/>
</dbReference>
<feature type="domain" description="PapC N-terminal" evidence="12">
    <location>
        <begin position="31"/>
        <end position="172"/>
    </location>
</feature>
<protein>
    <submittedName>
        <fullName evidence="13">Outer membrane usher protein papC</fullName>
    </submittedName>
</protein>
<evidence type="ECO:0000256" key="8">
    <source>
        <dbReference type="ARBA" id="ARBA00023237"/>
    </source>
</evidence>
<dbReference type="EMBL" id="UGTZ01000001">
    <property type="protein sequence ID" value="SUC33018.1"/>
    <property type="molecule type" value="Genomic_DNA"/>
</dbReference>
<name>A0A379FWF0_PRORE</name>
<evidence type="ECO:0000259" key="11">
    <source>
        <dbReference type="Pfam" id="PF13953"/>
    </source>
</evidence>
<keyword evidence="3 9" id="KW-0813">Transport</keyword>
<evidence type="ECO:0000256" key="7">
    <source>
        <dbReference type="ARBA" id="ARBA00023136"/>
    </source>
</evidence>
<dbReference type="InterPro" id="IPR043142">
    <property type="entry name" value="PapC-like_C_sf"/>
</dbReference>
<evidence type="ECO:0000256" key="3">
    <source>
        <dbReference type="ARBA" id="ARBA00022448"/>
    </source>
</evidence>
<dbReference type="InterPro" id="IPR025949">
    <property type="entry name" value="PapC-like_C"/>
</dbReference>
<evidence type="ECO:0000256" key="6">
    <source>
        <dbReference type="ARBA" id="ARBA00022729"/>
    </source>
</evidence>
<dbReference type="GO" id="GO:0015473">
    <property type="term" value="F:fimbrial usher porin activity"/>
    <property type="evidence" value="ECO:0007669"/>
    <property type="project" value="InterPro"/>
</dbReference>
<evidence type="ECO:0000313" key="14">
    <source>
        <dbReference type="Proteomes" id="UP000254208"/>
    </source>
</evidence>
<evidence type="ECO:0000256" key="4">
    <source>
        <dbReference type="ARBA" id="ARBA00022452"/>
    </source>
</evidence>
<dbReference type="Gene3D" id="2.60.40.2610">
    <property type="entry name" value="Outer membrane usher protein FimD, plug domain"/>
    <property type="match status" value="1"/>
</dbReference>
<accession>A0A379FWF0</accession>
<feature type="chain" id="PRO_5016565447" evidence="10">
    <location>
        <begin position="28"/>
        <end position="826"/>
    </location>
</feature>
<keyword evidence="7 9" id="KW-0472">Membrane</keyword>
<evidence type="ECO:0000259" key="12">
    <source>
        <dbReference type="Pfam" id="PF13954"/>
    </source>
</evidence>
<dbReference type="PROSITE" id="PS01151">
    <property type="entry name" value="FIMBRIAL_USHER"/>
    <property type="match status" value="1"/>
</dbReference>
<evidence type="ECO:0000256" key="5">
    <source>
        <dbReference type="ARBA" id="ARBA00022692"/>
    </source>
</evidence>